<evidence type="ECO:0000313" key="2">
    <source>
        <dbReference type="Proteomes" id="UP000824120"/>
    </source>
</evidence>
<reference evidence="1 2" key="1">
    <citation type="submission" date="2020-09" db="EMBL/GenBank/DDBJ databases">
        <title>De no assembly of potato wild relative species, Solanum commersonii.</title>
        <authorList>
            <person name="Cho K."/>
        </authorList>
    </citation>
    <scope>NUCLEOTIDE SEQUENCE [LARGE SCALE GENOMIC DNA]</scope>
    <source>
        <strain evidence="1">LZ3.2</strain>
        <tissue evidence="1">Leaf</tissue>
    </source>
</reference>
<dbReference type="OrthoDB" id="1906115at2759"/>
<sequence length="198" mass="23546">MAEFSDCINDLELVDLPLSGGSYTWRRGLGSDHNPILPSCGDWEFKKSYFKFENWWLEVEGFRERVKEWWNSFPNTGRPSYNLANKLKLLKKELTQWSKSHRLNWKKKKEGILLQISSWETLQDQRALSDDELLQKSHLPMEFKEVAKREEIAWTQRSRVKGLSDSEDIKDAAQTFYQNMYKETEHWRPRAVKMGLAR</sequence>
<name>A0A9J5YKD2_SOLCO</name>
<dbReference type="Proteomes" id="UP000824120">
    <property type="component" value="Chromosome 6"/>
</dbReference>
<dbReference type="AlphaFoldDB" id="A0A9J5YKD2"/>
<keyword evidence="2" id="KW-1185">Reference proteome</keyword>
<proteinExistence type="predicted"/>
<gene>
    <name evidence="1" type="ORF">H5410_030784</name>
</gene>
<dbReference type="EMBL" id="JACXVP010000006">
    <property type="protein sequence ID" value="KAG5599414.1"/>
    <property type="molecule type" value="Genomic_DNA"/>
</dbReference>
<dbReference type="PANTHER" id="PTHR33710">
    <property type="entry name" value="BNAC02G09200D PROTEIN"/>
    <property type="match status" value="1"/>
</dbReference>
<evidence type="ECO:0000313" key="1">
    <source>
        <dbReference type="EMBL" id="KAG5599414.1"/>
    </source>
</evidence>
<protein>
    <submittedName>
        <fullName evidence="1">Uncharacterized protein</fullName>
    </submittedName>
</protein>
<accession>A0A9J5YKD2</accession>
<organism evidence="1 2">
    <name type="scientific">Solanum commersonii</name>
    <name type="common">Commerson's wild potato</name>
    <name type="synonym">Commerson's nightshade</name>
    <dbReference type="NCBI Taxonomy" id="4109"/>
    <lineage>
        <taxon>Eukaryota</taxon>
        <taxon>Viridiplantae</taxon>
        <taxon>Streptophyta</taxon>
        <taxon>Embryophyta</taxon>
        <taxon>Tracheophyta</taxon>
        <taxon>Spermatophyta</taxon>
        <taxon>Magnoliopsida</taxon>
        <taxon>eudicotyledons</taxon>
        <taxon>Gunneridae</taxon>
        <taxon>Pentapetalae</taxon>
        <taxon>asterids</taxon>
        <taxon>lamiids</taxon>
        <taxon>Solanales</taxon>
        <taxon>Solanaceae</taxon>
        <taxon>Solanoideae</taxon>
        <taxon>Solaneae</taxon>
        <taxon>Solanum</taxon>
    </lineage>
</organism>
<comment type="caution">
    <text evidence="1">The sequence shown here is derived from an EMBL/GenBank/DDBJ whole genome shotgun (WGS) entry which is preliminary data.</text>
</comment>
<dbReference type="PANTHER" id="PTHR33710:SF71">
    <property type="entry name" value="ENDONUCLEASE_EXONUCLEASE_PHOSPHATASE DOMAIN-CONTAINING PROTEIN"/>
    <property type="match status" value="1"/>
</dbReference>